<dbReference type="InterPro" id="IPR004130">
    <property type="entry name" value="Gpn"/>
</dbReference>
<keyword evidence="2" id="KW-0547">Nucleotide-binding</keyword>
<evidence type="ECO:0000256" key="2">
    <source>
        <dbReference type="ARBA" id="ARBA00022741"/>
    </source>
</evidence>
<evidence type="ECO:0000256" key="3">
    <source>
        <dbReference type="ARBA" id="ARBA00022801"/>
    </source>
</evidence>
<dbReference type="PANTHER" id="PTHR21231">
    <property type="entry name" value="XPA-BINDING PROTEIN 1-RELATED"/>
    <property type="match status" value="1"/>
</dbReference>
<dbReference type="NCBIfam" id="NF010341">
    <property type="entry name" value="PRK13768.1-3"/>
    <property type="match status" value="1"/>
</dbReference>
<keyword evidence="3" id="KW-0378">Hydrolase</keyword>
<protein>
    <submittedName>
        <fullName evidence="6">GTPase</fullName>
    </submittedName>
</protein>
<accession>A0A0Q0RLQ0</accession>
<gene>
    <name evidence="6" type="ORF">AOG54_07295</name>
    <name evidence="5" type="ORF">SE19_00405</name>
</gene>
<dbReference type="AlphaFoldDB" id="A0A0Q0RLQ0"/>
<reference evidence="5 8" key="1">
    <citation type="submission" date="2015-09" db="EMBL/GenBank/DDBJ databases">
        <title>Draft genome sequence of Acidiplasma aeolicum DSM 18409.</title>
        <authorList>
            <person name="Hemp J."/>
        </authorList>
    </citation>
    <scope>NUCLEOTIDE SEQUENCE [LARGE SCALE GENOMIC DNA]</scope>
    <source>
        <strain evidence="5 8">V</strain>
    </source>
</reference>
<dbReference type="Pfam" id="PF03029">
    <property type="entry name" value="ATP_bind_1"/>
    <property type="match status" value="1"/>
</dbReference>
<evidence type="ECO:0000313" key="7">
    <source>
        <dbReference type="Proteomes" id="UP000050320"/>
    </source>
</evidence>
<dbReference type="GO" id="GO:0005525">
    <property type="term" value="F:GTP binding"/>
    <property type="evidence" value="ECO:0007669"/>
    <property type="project" value="UniProtKB-KW"/>
</dbReference>
<evidence type="ECO:0000256" key="4">
    <source>
        <dbReference type="ARBA" id="ARBA00023134"/>
    </source>
</evidence>
<dbReference type="GO" id="GO:0003924">
    <property type="term" value="F:GTPase activity"/>
    <property type="evidence" value="ECO:0007669"/>
    <property type="project" value="TreeGrafter"/>
</dbReference>
<dbReference type="EMBL" id="LJCQ01000034">
    <property type="protein sequence ID" value="KPV47588.1"/>
    <property type="molecule type" value="Genomic_DNA"/>
</dbReference>
<sequence length="259" mass="29236">MIGSLFVTGPAGTGKSTFCGAFKEWLTRSDYDSIIVNLDPGAEYLPYEPEIDIREFISLNDIMSEYSLGPNGAQVVASDLLIDNAEKIRSKLDLYEDYYVIFDTPGQIELFSFRPSSPMLVERLAGKKGMLAFIADSVVAQTPSGFISEKMLFGSVYSRFYIPMLFVLNKIDLIGDEVVDKIKSWEDDPDLLYGDFLDEKGEMVKDYFLNIINAFKESDIITKISPVSSKDMFGFDDIYSDMSNYFQGGEDTDTEYRDE</sequence>
<evidence type="ECO:0000313" key="5">
    <source>
        <dbReference type="EMBL" id="KPV47588.1"/>
    </source>
</evidence>
<keyword evidence="7" id="KW-1185">Reference proteome</keyword>
<keyword evidence="4" id="KW-0342">GTP-binding</keyword>
<evidence type="ECO:0000313" key="6">
    <source>
        <dbReference type="EMBL" id="KQB36544.1"/>
    </source>
</evidence>
<dbReference type="SUPFAM" id="SSF52540">
    <property type="entry name" value="P-loop containing nucleoside triphosphate hydrolases"/>
    <property type="match status" value="1"/>
</dbReference>
<proteinExistence type="inferred from homology"/>
<evidence type="ECO:0000256" key="1">
    <source>
        <dbReference type="ARBA" id="ARBA00005290"/>
    </source>
</evidence>
<dbReference type="Proteomes" id="UP000050320">
    <property type="component" value="Unassembled WGS sequence"/>
</dbReference>
<comment type="caution">
    <text evidence="6">The sequence shown here is derived from an EMBL/GenBank/DDBJ whole genome shotgun (WGS) entry which is preliminary data.</text>
</comment>
<dbReference type="OrthoDB" id="31092at2157"/>
<dbReference type="Proteomes" id="UP000050515">
    <property type="component" value="Unassembled WGS sequence"/>
</dbReference>
<reference evidence="6 7" key="2">
    <citation type="submission" date="2015-09" db="EMBL/GenBank/DDBJ databases">
        <title>Heavy metals and arsenic resistance mechanisms in polyextremophilic archaea of the family Ferroplasmaceae.</title>
        <authorList>
            <person name="Bulaev A.G."/>
            <person name="Kanygina A.V."/>
        </authorList>
    </citation>
    <scope>NUCLEOTIDE SEQUENCE [LARGE SCALE GENOMIC DNA]</scope>
    <source>
        <strain evidence="6 7">VT</strain>
    </source>
</reference>
<organism evidence="6 7">
    <name type="scientific">Acidiplasma aeolicum</name>
    <dbReference type="NCBI Taxonomy" id="507754"/>
    <lineage>
        <taxon>Archaea</taxon>
        <taxon>Methanobacteriati</taxon>
        <taxon>Thermoplasmatota</taxon>
        <taxon>Thermoplasmata</taxon>
        <taxon>Thermoplasmatales</taxon>
        <taxon>Ferroplasmaceae</taxon>
        <taxon>Acidiplasma</taxon>
    </lineage>
</organism>
<dbReference type="RefSeq" id="WP_054963789.1">
    <property type="nucleotide sequence ID" value="NZ_LJCQ01000034.1"/>
</dbReference>
<evidence type="ECO:0000313" key="8">
    <source>
        <dbReference type="Proteomes" id="UP000050515"/>
    </source>
</evidence>
<dbReference type="PATRIC" id="fig|507754.4.peg.1563"/>
<dbReference type="PANTHER" id="PTHR21231:SF8">
    <property type="entry name" value="GPN-LOOP GTPASE 1"/>
    <property type="match status" value="1"/>
</dbReference>
<dbReference type="EMBL" id="LKBG01000011">
    <property type="protein sequence ID" value="KQB36544.1"/>
    <property type="molecule type" value="Genomic_DNA"/>
</dbReference>
<comment type="similarity">
    <text evidence="1">Belongs to the GPN-loop GTPase family.</text>
</comment>
<dbReference type="InterPro" id="IPR027417">
    <property type="entry name" value="P-loop_NTPase"/>
</dbReference>
<name>A0A0Q0RLQ0_9ARCH</name>
<dbReference type="Gene3D" id="3.40.50.300">
    <property type="entry name" value="P-loop containing nucleotide triphosphate hydrolases"/>
    <property type="match status" value="1"/>
</dbReference>